<keyword evidence="1" id="KW-0812">Transmembrane</keyword>
<dbReference type="AlphaFoldDB" id="A0A9P5ZEE2"/>
<comment type="caution">
    <text evidence="2">The sequence shown here is derived from an EMBL/GenBank/DDBJ whole genome shotgun (WGS) entry which is preliminary data.</text>
</comment>
<keyword evidence="1" id="KW-1133">Transmembrane helix</keyword>
<reference evidence="2" key="1">
    <citation type="submission" date="2020-11" db="EMBL/GenBank/DDBJ databases">
        <authorList>
            <consortium name="DOE Joint Genome Institute"/>
            <person name="Ahrendt S."/>
            <person name="Riley R."/>
            <person name="Andreopoulos W."/>
            <person name="Labutti K."/>
            <person name="Pangilinan J."/>
            <person name="Ruiz-Duenas F.J."/>
            <person name="Barrasa J.M."/>
            <person name="Sanchez-Garcia M."/>
            <person name="Camarero S."/>
            <person name="Miyauchi S."/>
            <person name="Serrano A."/>
            <person name="Linde D."/>
            <person name="Babiker R."/>
            <person name="Drula E."/>
            <person name="Ayuso-Fernandez I."/>
            <person name="Pacheco R."/>
            <person name="Padilla G."/>
            <person name="Ferreira P."/>
            <person name="Barriuso J."/>
            <person name="Kellner H."/>
            <person name="Castanera R."/>
            <person name="Alfaro M."/>
            <person name="Ramirez L."/>
            <person name="Pisabarro A.G."/>
            <person name="Kuo A."/>
            <person name="Tritt A."/>
            <person name="Lipzen A."/>
            <person name="He G."/>
            <person name="Yan M."/>
            <person name="Ng V."/>
            <person name="Cullen D."/>
            <person name="Martin F."/>
            <person name="Rosso M.-N."/>
            <person name="Henrissat B."/>
            <person name="Hibbett D."/>
            <person name="Martinez A.T."/>
            <person name="Grigoriev I.V."/>
        </authorList>
    </citation>
    <scope>NUCLEOTIDE SEQUENCE</scope>
    <source>
        <strain evidence="2">CIRM-BRFM 674</strain>
    </source>
</reference>
<gene>
    <name evidence="2" type="ORF">BDN70DRAFT_822290</name>
</gene>
<evidence type="ECO:0000313" key="3">
    <source>
        <dbReference type="Proteomes" id="UP000807469"/>
    </source>
</evidence>
<organism evidence="2 3">
    <name type="scientific">Pholiota conissans</name>
    <dbReference type="NCBI Taxonomy" id="109636"/>
    <lineage>
        <taxon>Eukaryota</taxon>
        <taxon>Fungi</taxon>
        <taxon>Dikarya</taxon>
        <taxon>Basidiomycota</taxon>
        <taxon>Agaricomycotina</taxon>
        <taxon>Agaricomycetes</taxon>
        <taxon>Agaricomycetidae</taxon>
        <taxon>Agaricales</taxon>
        <taxon>Agaricineae</taxon>
        <taxon>Strophariaceae</taxon>
        <taxon>Pholiota</taxon>
    </lineage>
</organism>
<feature type="transmembrane region" description="Helical" evidence="1">
    <location>
        <begin position="12"/>
        <end position="29"/>
    </location>
</feature>
<proteinExistence type="predicted"/>
<evidence type="ECO:0000256" key="1">
    <source>
        <dbReference type="SAM" id="Phobius"/>
    </source>
</evidence>
<keyword evidence="3" id="KW-1185">Reference proteome</keyword>
<sequence length="153" mass="17481">MFTVVFLSRVCFRFYFFSAGTFRFFPFNSPASPSMHTSSAAAWNSHVYLSSIAVFLLIPFYRSDTYPPPLVLVYDYNSEHLNNKLLTSLAFCNIFSPPHPLFFLAQNSIIPTYLHISTYLQSPIFPTIPASIPHFTHFIPLFSPRVRRTALGS</sequence>
<keyword evidence="1" id="KW-0472">Membrane</keyword>
<evidence type="ECO:0000313" key="2">
    <source>
        <dbReference type="EMBL" id="KAF9486543.1"/>
    </source>
</evidence>
<accession>A0A9P5ZEE2</accession>
<dbReference type="Proteomes" id="UP000807469">
    <property type="component" value="Unassembled WGS sequence"/>
</dbReference>
<name>A0A9P5ZEE2_9AGAR</name>
<dbReference type="EMBL" id="MU155130">
    <property type="protein sequence ID" value="KAF9486543.1"/>
    <property type="molecule type" value="Genomic_DNA"/>
</dbReference>
<protein>
    <submittedName>
        <fullName evidence="2">Uncharacterized protein</fullName>
    </submittedName>
</protein>
<feature type="transmembrane region" description="Helical" evidence="1">
    <location>
        <begin position="41"/>
        <end position="61"/>
    </location>
</feature>